<dbReference type="PANTHER" id="PTHR31431:SF1">
    <property type="entry name" value="NUCLEOPORIN NUP188"/>
    <property type="match status" value="1"/>
</dbReference>
<name>A0A6P6XYL7_DERPT</name>
<protein>
    <submittedName>
        <fullName evidence="10">Nucleoporin NUP188 homolog</fullName>
    </submittedName>
</protein>
<proteinExistence type="predicted"/>
<evidence type="ECO:0000259" key="8">
    <source>
        <dbReference type="Pfam" id="PF21093"/>
    </source>
</evidence>
<evidence type="ECO:0000256" key="2">
    <source>
        <dbReference type="ARBA" id="ARBA00022448"/>
    </source>
</evidence>
<evidence type="ECO:0000256" key="4">
    <source>
        <dbReference type="ARBA" id="ARBA00022927"/>
    </source>
</evidence>
<organism evidence="9 10">
    <name type="scientific">Dermatophagoides pteronyssinus</name>
    <name type="common">European house dust mite</name>
    <dbReference type="NCBI Taxonomy" id="6956"/>
    <lineage>
        <taxon>Eukaryota</taxon>
        <taxon>Metazoa</taxon>
        <taxon>Ecdysozoa</taxon>
        <taxon>Arthropoda</taxon>
        <taxon>Chelicerata</taxon>
        <taxon>Arachnida</taxon>
        <taxon>Acari</taxon>
        <taxon>Acariformes</taxon>
        <taxon>Sarcoptiformes</taxon>
        <taxon>Astigmata</taxon>
        <taxon>Psoroptidia</taxon>
        <taxon>Analgoidea</taxon>
        <taxon>Pyroglyphidae</taxon>
        <taxon>Dermatophagoidinae</taxon>
        <taxon>Dermatophagoides</taxon>
    </lineage>
</organism>
<keyword evidence="6" id="KW-0906">Nuclear pore complex</keyword>
<dbReference type="GO" id="GO:0006405">
    <property type="term" value="P:RNA export from nucleus"/>
    <property type="evidence" value="ECO:0007669"/>
    <property type="project" value="TreeGrafter"/>
</dbReference>
<dbReference type="InParanoid" id="A0A6P6XYL7"/>
<keyword evidence="2" id="KW-0813">Transport</keyword>
<dbReference type="OrthoDB" id="102511at2759"/>
<sequence length="1745" mass="203547">MDSNQGSDDLPRSMKNLWTLLSGSLNLKSLQFIADELELNQKQLIEGILYYRPHDINVDSISKLMEMKNSMVKPSILHNLSILLDLNAKQCLDLIQSYLLYEFDGTPEMARTLFANEKQMKKLFENLWHYYYSERIFALFCLKQILSNWKQSEHVYAKIFQDFLKHINTTTNGQISKKLTAQLKYLTRFHEKPRSKVLNFLGEKNSIDLTVNIRKEEIEILQLLLLYYKNFKPTAEDVLDLLKFFQETGFDSTNNRGYHCCPQMQNLDQFSGFLKTILIVEFLDPNGLRKCNDDDNVEHYLFRSENIEIIQHISKIIINLNSTAQEHSLLFFSWTIINLFCTIQDDQDQDLMERLGNNALQLKMFKYLDSCLSLPSMDLLKHSFVHNLIYEIIGNLLEAIFTMFDFEKFLHHHNDNSLIPLLINLFSNNVIARILFDSGLNTGLGLSLRYALNLFPYKTHLLLSLLNSLAQTNKCRNLFEQLSIIQMLTSFTETFDSLDSNEYCPVVQTDHESIVLIRDRYLFNDHQLILPNGCRGMVYYYEGCRLVRWIDLKMDGWKILYCRLRYLINQIKQGHMYSTINDEVILNEISKLAFICSELISHHSYSNIKDFNRIIRLLLELFKMIVSVDQTTIRLFMAAVIKLSTEMMRQNYSDEQTVWSLLNDKRFFPYMIGFHNQFQEILTGTDTNISTLGYILASDEFIKGNYDLTLSFLSLMSHFVSKEEFYRESSIIASFMFIINDIFPSYKLWNYRRECDRHCIGRMCIDIFHRIINRVRRKTADELIMIEKICIIRLMEGQAAEQLLSIIKSGEEIVRQKIINSGNEYLLQQDDQIVSIRISISILSNLLEMYSELTKLSSLKDKSVIENIIFSSTNNSNPNMLLIFTNFICQKYDIYLAINALQLIQQLAIRFPMSMLACFGSHTEFIRDHFLFRLETVTEDLNFKIALLNFLSTCVEYQPGLVEMFLNVTNNNQQQTNSSVLNTIIEILEEKFDGQYHCPYELHYSSLQFVTKFWLKPNLMAMNKLKQNEKFWSLISFPLFEQNIDNSLCSFILKILSREIHFIKILEKDEICKNLEKLFMKEILDKQMIENFSKHIHQQLIDNRLWSDDFINLVDGWRDFLASYIKFIVIDNQKQSVISKLVKDLLQYILILIDNGDGNISKTANKLINKFSNLCLIITSAHDEKTARLNDNRQLLTMMVEIFRRIQANKESISFNSQISLGVLLIKLNNERSNDDDQQDQQQQELFGSIVELLNHSFRLMARQLNGNLNANLQLEKRLINVYLSIVITILQRASKISSIEDCYLNKLRYFGTSEQILNMVIFFLRKRLHLDLVQNISQYFVQLSYSSNGASLLNSLNFVNQISVNFSLSNTNGIIDRMSTDPDFKYDISIFAQIVRTVNNMIIHLRHHFTECCVSFIAIYLDIFREIFSAFRRQPSNRIVQLTLLILKLCSSTSNYVTIWENNHSISYKIITEQILLSTNMMIAFLLRPSLVLKTFLEDYHPAKLTNDNNKRENDAHDLLQNQMLKMLLESMKFLLDVSPEIFSLFANETDIIDNDNDNNGKYNLLISTNFSFPNVDSNEILTFGSLANLINFLIKQEKNGKRIGMIGDGNAGDDANDQLQISLLELSLMFFFIQTLIAKHSMKSIPNDEQRFFHEILNELNTFKSNLKSIHHHHPRKQTLSSSSLSMLTKISPIKPIPSSMSTTTTNVQLCENPFIKIMLNMMENILPFHHSGSLLMNVSEWN</sequence>
<dbReference type="KEGG" id="dpte:113792677"/>
<evidence type="ECO:0000256" key="1">
    <source>
        <dbReference type="ARBA" id="ARBA00004567"/>
    </source>
</evidence>
<dbReference type="Pfam" id="PF21093">
    <property type="entry name" value="Nup188_N-subdom_III"/>
    <property type="match status" value="1"/>
</dbReference>
<evidence type="ECO:0000313" key="9">
    <source>
        <dbReference type="Proteomes" id="UP000515146"/>
    </source>
</evidence>
<dbReference type="GO" id="GO:0044611">
    <property type="term" value="C:nuclear pore inner ring"/>
    <property type="evidence" value="ECO:0007669"/>
    <property type="project" value="TreeGrafter"/>
</dbReference>
<keyword evidence="4" id="KW-0653">Protein transport</keyword>
<evidence type="ECO:0000256" key="6">
    <source>
        <dbReference type="ARBA" id="ARBA00023132"/>
    </source>
</evidence>
<dbReference type="GO" id="GO:0017056">
    <property type="term" value="F:structural constituent of nuclear pore"/>
    <property type="evidence" value="ECO:0007669"/>
    <property type="project" value="InterPro"/>
</dbReference>
<dbReference type="InterPro" id="IPR044840">
    <property type="entry name" value="Nup188"/>
</dbReference>
<reference evidence="10" key="1">
    <citation type="submission" date="2025-08" db="UniProtKB">
        <authorList>
            <consortium name="RefSeq"/>
        </authorList>
    </citation>
    <scope>IDENTIFICATION</scope>
    <source>
        <strain evidence="10">Airmid</strain>
    </source>
</reference>
<dbReference type="GO" id="GO:0006606">
    <property type="term" value="P:protein import into nucleus"/>
    <property type="evidence" value="ECO:0007669"/>
    <property type="project" value="TreeGrafter"/>
</dbReference>
<dbReference type="RefSeq" id="XP_027198392.1">
    <property type="nucleotide sequence ID" value="XM_027342591.1"/>
</dbReference>
<evidence type="ECO:0000313" key="10">
    <source>
        <dbReference type="RefSeq" id="XP_027198392.1"/>
    </source>
</evidence>
<keyword evidence="5" id="KW-0811">Translocation</keyword>
<dbReference type="PANTHER" id="PTHR31431">
    <property type="entry name" value="NUCLEOPORIN NUP188 HOMOLOG"/>
    <property type="match status" value="1"/>
</dbReference>
<evidence type="ECO:0000256" key="5">
    <source>
        <dbReference type="ARBA" id="ARBA00023010"/>
    </source>
</evidence>
<dbReference type="CTD" id="23511"/>
<keyword evidence="9" id="KW-1185">Reference proteome</keyword>
<dbReference type="GO" id="GO:0051028">
    <property type="term" value="P:mRNA transport"/>
    <property type="evidence" value="ECO:0007669"/>
    <property type="project" value="UniProtKB-KW"/>
</dbReference>
<keyword evidence="7" id="KW-0539">Nucleus</keyword>
<feature type="domain" description="Nucleoporin Nup188 N-terminal subdomain III" evidence="8">
    <location>
        <begin position="553"/>
        <end position="967"/>
    </location>
</feature>
<evidence type="ECO:0000256" key="7">
    <source>
        <dbReference type="ARBA" id="ARBA00023242"/>
    </source>
</evidence>
<dbReference type="FunCoup" id="A0A6P6XYL7">
    <property type="interactions" value="1374"/>
</dbReference>
<dbReference type="Proteomes" id="UP000515146">
    <property type="component" value="Unplaced"/>
</dbReference>
<comment type="subcellular location">
    <subcellularLocation>
        <location evidence="1">Nucleus</location>
        <location evidence="1">Nuclear pore complex</location>
    </subcellularLocation>
</comment>
<accession>A0A6P6XYL7</accession>
<dbReference type="OMA" id="PMAEMNF"/>
<gene>
    <name evidence="10" type="primary">LOC113792677</name>
</gene>
<keyword evidence="3" id="KW-0509">mRNA transport</keyword>
<dbReference type="InterPro" id="IPR048883">
    <property type="entry name" value="Nup188_N-subdom_III"/>
</dbReference>
<evidence type="ECO:0000256" key="3">
    <source>
        <dbReference type="ARBA" id="ARBA00022816"/>
    </source>
</evidence>